<comment type="subcellular location">
    <subcellularLocation>
        <location evidence="1">Cell inner membrane</location>
        <topology evidence="1">Multi-pass membrane protein</topology>
    </subcellularLocation>
</comment>
<dbReference type="EMBL" id="QNRH01000009">
    <property type="protein sequence ID" value="RBO91244.1"/>
    <property type="molecule type" value="Genomic_DNA"/>
</dbReference>
<dbReference type="InterPro" id="IPR017850">
    <property type="entry name" value="Alkaline_phosphatase_core_sf"/>
</dbReference>
<evidence type="ECO:0000313" key="11">
    <source>
        <dbReference type="EMBL" id="RBO91244.1"/>
    </source>
</evidence>
<feature type="transmembrane region" description="Helical" evidence="8">
    <location>
        <begin position="153"/>
        <end position="172"/>
    </location>
</feature>
<dbReference type="NCBIfam" id="NF028537">
    <property type="entry name" value="P_eth_NH2_trans"/>
    <property type="match status" value="1"/>
</dbReference>
<feature type="transmembrane region" description="Helical" evidence="8">
    <location>
        <begin position="42"/>
        <end position="68"/>
    </location>
</feature>
<dbReference type="SUPFAM" id="SSF53649">
    <property type="entry name" value="Alkaline phosphatase-like"/>
    <property type="match status" value="1"/>
</dbReference>
<feature type="transmembrane region" description="Helical" evidence="8">
    <location>
        <begin position="117"/>
        <end position="141"/>
    </location>
</feature>
<evidence type="ECO:0000259" key="9">
    <source>
        <dbReference type="Pfam" id="PF00884"/>
    </source>
</evidence>
<gene>
    <name evidence="11" type="ORF">DFR47_109104</name>
</gene>
<keyword evidence="7 8" id="KW-0472">Membrane</keyword>
<evidence type="ECO:0000256" key="8">
    <source>
        <dbReference type="SAM" id="Phobius"/>
    </source>
</evidence>
<evidence type="ECO:0000256" key="2">
    <source>
        <dbReference type="ARBA" id="ARBA00022475"/>
    </source>
</evidence>
<dbReference type="Pfam" id="PF00884">
    <property type="entry name" value="Sulfatase"/>
    <property type="match status" value="1"/>
</dbReference>
<evidence type="ECO:0000256" key="6">
    <source>
        <dbReference type="ARBA" id="ARBA00022989"/>
    </source>
</evidence>
<protein>
    <submittedName>
        <fullName evidence="11">Phosphatidylethanolamine:Kdo2-lipid A phosphoethanolamine transferase</fullName>
    </submittedName>
</protein>
<dbReference type="Gene3D" id="3.40.720.10">
    <property type="entry name" value="Alkaline Phosphatase, subunit A"/>
    <property type="match status" value="1"/>
</dbReference>
<name>A0A366DPN8_9HYPH</name>
<dbReference type="Proteomes" id="UP000252893">
    <property type="component" value="Unassembled WGS sequence"/>
</dbReference>
<evidence type="ECO:0000256" key="7">
    <source>
        <dbReference type="ARBA" id="ARBA00023136"/>
    </source>
</evidence>
<organism evidence="11 12">
    <name type="scientific">Pseudochrobactrum asaccharolyticum</name>
    <dbReference type="NCBI Taxonomy" id="354351"/>
    <lineage>
        <taxon>Bacteria</taxon>
        <taxon>Pseudomonadati</taxon>
        <taxon>Pseudomonadota</taxon>
        <taxon>Alphaproteobacteria</taxon>
        <taxon>Hyphomicrobiales</taxon>
        <taxon>Brucellaceae</taxon>
        <taxon>Pseudochrobactrum</taxon>
    </lineage>
</organism>
<dbReference type="RefSeq" id="WP_113945923.1">
    <property type="nucleotide sequence ID" value="NZ_JBHEEG010000010.1"/>
</dbReference>
<feature type="domain" description="Sulfatase N-terminal" evidence="9">
    <location>
        <begin position="235"/>
        <end position="521"/>
    </location>
</feature>
<dbReference type="GO" id="GO:0009244">
    <property type="term" value="P:lipopolysaccharide core region biosynthetic process"/>
    <property type="evidence" value="ECO:0007669"/>
    <property type="project" value="TreeGrafter"/>
</dbReference>
<dbReference type="InterPro" id="IPR012549">
    <property type="entry name" value="EptA-like_N"/>
</dbReference>
<dbReference type="InterPro" id="IPR058130">
    <property type="entry name" value="PEA_transf_C"/>
</dbReference>
<dbReference type="OrthoDB" id="9786870at2"/>
<feature type="transmembrane region" description="Helical" evidence="8">
    <location>
        <begin position="75"/>
        <end position="97"/>
    </location>
</feature>
<sequence>MTLKIPADLRRPHIESVTLSIIVAGYLTAVNNATFWQRSQELLPTGALLALVAGLFCLLAALCITISVKYATKPLFILLIMISATASWFVDKFGTIIDVEMLQSAIDTTNAEAGHLISFGFIRHVLLYGVLPSLLIIWVKIEHRTFWKKVKQNSAYIFPALIIAVTIFMLNASTFTSLGREHREWIATLNPVMPIGNAVKLGIRSSKNQNIIVEPIGTDAKIASITSGTRKPKLTIVIAGETARAESFSLGGYKKNTNPELASQDITYFSDTSSCGTITAVSLPCMFSVYTRDDYSHEKGLATENLLDVLKHAGVRVEWWDNNTGDKGIADRVTSEALSGSDNPKYCKNGECLDGIFLDKLDAWMPTVKQDTVLVLHQLGSHGPAYYLRYPEEYRRFTPDCQSAEFSKCSRDEILNAYNNSIAYTDHIVSSVINKLKDQQDTLDTSLIYMSDHGESVGEFGLYLHGAPYFVAPSQQTQIPYVLWLGKDAKTTINQDCLAKEAPQPQSHDKLFHTVLGLMQVKTQVYLPDLDTLESCRLKTTDPVVAQKLEPQTAK</sequence>
<evidence type="ECO:0000256" key="1">
    <source>
        <dbReference type="ARBA" id="ARBA00004429"/>
    </source>
</evidence>
<comment type="caution">
    <text evidence="11">The sequence shown here is derived from an EMBL/GenBank/DDBJ whole genome shotgun (WGS) entry which is preliminary data.</text>
</comment>
<dbReference type="InterPro" id="IPR040423">
    <property type="entry name" value="PEA_transferase"/>
</dbReference>
<proteinExistence type="predicted"/>
<evidence type="ECO:0000256" key="3">
    <source>
        <dbReference type="ARBA" id="ARBA00022519"/>
    </source>
</evidence>
<evidence type="ECO:0000256" key="4">
    <source>
        <dbReference type="ARBA" id="ARBA00022679"/>
    </source>
</evidence>
<keyword evidence="4 11" id="KW-0808">Transferase</keyword>
<feature type="transmembrane region" description="Helical" evidence="8">
    <location>
        <begin position="12"/>
        <end position="30"/>
    </location>
</feature>
<evidence type="ECO:0000313" key="12">
    <source>
        <dbReference type="Proteomes" id="UP000252893"/>
    </source>
</evidence>
<keyword evidence="6 8" id="KW-1133">Transmembrane helix</keyword>
<keyword evidence="3" id="KW-0997">Cell inner membrane</keyword>
<accession>A0A366DPN8</accession>
<dbReference type="AlphaFoldDB" id="A0A366DPN8"/>
<dbReference type="InterPro" id="IPR000917">
    <property type="entry name" value="Sulfatase_N"/>
</dbReference>
<feature type="domain" description="Phosphoethanolamine transferase N-terminal" evidence="10">
    <location>
        <begin position="55"/>
        <end position="201"/>
    </location>
</feature>
<evidence type="ECO:0000259" key="10">
    <source>
        <dbReference type="Pfam" id="PF08019"/>
    </source>
</evidence>
<dbReference type="GO" id="GO:0005886">
    <property type="term" value="C:plasma membrane"/>
    <property type="evidence" value="ECO:0007669"/>
    <property type="project" value="UniProtKB-SubCell"/>
</dbReference>
<reference evidence="11 12" key="1">
    <citation type="submission" date="2018-06" db="EMBL/GenBank/DDBJ databases">
        <title>Genomic Encyclopedia of Type Strains, Phase IV (KMG-IV): sequencing the most valuable type-strain genomes for metagenomic binning, comparative biology and taxonomic classification.</title>
        <authorList>
            <person name="Goeker M."/>
        </authorList>
    </citation>
    <scope>NUCLEOTIDE SEQUENCE [LARGE SCALE GENOMIC DNA]</scope>
    <source>
        <strain evidence="11 12">DSM 25619</strain>
    </source>
</reference>
<dbReference type="Pfam" id="PF08019">
    <property type="entry name" value="EptA_B_N"/>
    <property type="match status" value="1"/>
</dbReference>
<keyword evidence="12" id="KW-1185">Reference proteome</keyword>
<dbReference type="PANTHER" id="PTHR30443:SF0">
    <property type="entry name" value="PHOSPHOETHANOLAMINE TRANSFERASE EPTA"/>
    <property type="match status" value="1"/>
</dbReference>
<dbReference type="GO" id="GO:0016776">
    <property type="term" value="F:phosphotransferase activity, phosphate group as acceptor"/>
    <property type="evidence" value="ECO:0007669"/>
    <property type="project" value="TreeGrafter"/>
</dbReference>
<evidence type="ECO:0000256" key="5">
    <source>
        <dbReference type="ARBA" id="ARBA00022692"/>
    </source>
</evidence>
<keyword evidence="5 8" id="KW-0812">Transmembrane</keyword>
<dbReference type="CDD" id="cd16017">
    <property type="entry name" value="LptA"/>
    <property type="match status" value="1"/>
</dbReference>
<keyword evidence="2" id="KW-1003">Cell membrane</keyword>
<dbReference type="PANTHER" id="PTHR30443">
    <property type="entry name" value="INNER MEMBRANE PROTEIN"/>
    <property type="match status" value="1"/>
</dbReference>